<dbReference type="PANTHER" id="PTHR46401">
    <property type="entry name" value="GLYCOSYLTRANSFERASE WBBK-RELATED"/>
    <property type="match status" value="1"/>
</dbReference>
<evidence type="ECO:0000256" key="1">
    <source>
        <dbReference type="ARBA" id="ARBA00022679"/>
    </source>
</evidence>
<name>A0ABX2L944_9EURY</name>
<organism evidence="2 3">
    <name type="scientific">Haloterrigena gelatinilytica</name>
    <dbReference type="NCBI Taxonomy" id="2741724"/>
    <lineage>
        <taxon>Archaea</taxon>
        <taxon>Methanobacteriati</taxon>
        <taxon>Methanobacteriota</taxon>
        <taxon>Stenosarchaea group</taxon>
        <taxon>Halobacteria</taxon>
        <taxon>Halobacteriales</taxon>
        <taxon>Natrialbaceae</taxon>
        <taxon>Haloterrigena</taxon>
    </lineage>
</organism>
<reference evidence="2 3" key="1">
    <citation type="submission" date="2020-06" db="EMBL/GenBank/DDBJ databases">
        <title>Haloterrigena sp. nov., an extremely halophilic archaeon isolated from a saline sediment.</title>
        <authorList>
            <person name="Liu B.-B."/>
        </authorList>
    </citation>
    <scope>NUCLEOTIDE SEQUENCE [LARGE SCALE GENOMIC DNA]</scope>
    <source>
        <strain evidence="2 3">SYSU A558-1</strain>
    </source>
</reference>
<evidence type="ECO:0000313" key="3">
    <source>
        <dbReference type="Proteomes" id="UP001016761"/>
    </source>
</evidence>
<dbReference type="SUPFAM" id="SSF53756">
    <property type="entry name" value="UDP-Glycosyltransferase/glycogen phosphorylase"/>
    <property type="match status" value="1"/>
</dbReference>
<accession>A0ABX2L944</accession>
<dbReference type="Proteomes" id="UP001016761">
    <property type="component" value="Unassembled WGS sequence"/>
</dbReference>
<dbReference type="PANTHER" id="PTHR46401:SF2">
    <property type="entry name" value="GLYCOSYLTRANSFERASE WBBK-RELATED"/>
    <property type="match status" value="1"/>
</dbReference>
<gene>
    <name evidence="2" type="ORF">HTZ84_00810</name>
</gene>
<evidence type="ECO:0000313" key="2">
    <source>
        <dbReference type="EMBL" id="NUC70863.1"/>
    </source>
</evidence>
<keyword evidence="1" id="KW-0808">Transferase</keyword>
<comment type="caution">
    <text evidence="2">The sequence shown here is derived from an EMBL/GenBank/DDBJ whole genome shotgun (WGS) entry which is preliminary data.</text>
</comment>
<dbReference type="EMBL" id="JABUQZ010000001">
    <property type="protein sequence ID" value="NUC70863.1"/>
    <property type="molecule type" value="Genomic_DNA"/>
</dbReference>
<dbReference type="CDD" id="cd03801">
    <property type="entry name" value="GT4_PimA-like"/>
    <property type="match status" value="1"/>
</dbReference>
<dbReference type="Pfam" id="PF13692">
    <property type="entry name" value="Glyco_trans_1_4"/>
    <property type="match status" value="1"/>
</dbReference>
<protein>
    <submittedName>
        <fullName evidence="2">Glycosyltransferase family 4 protein</fullName>
    </submittedName>
</protein>
<proteinExistence type="predicted"/>
<keyword evidence="3" id="KW-1185">Reference proteome</keyword>
<dbReference type="RefSeq" id="WP_174678938.1">
    <property type="nucleotide sequence ID" value="NZ_JABUQZ010000001.1"/>
</dbReference>
<dbReference type="Gene3D" id="3.40.50.2000">
    <property type="entry name" value="Glycogen Phosphorylase B"/>
    <property type="match status" value="2"/>
</dbReference>
<sequence>MRVLMAPFFEGNQYLELLSSSLEQKGVEVKRSTTARPLALPLLDVLRTDADVFHLHWTHVYFLFGSYERFYRIPLVKYACWAFSLFFLVQLYLINLFCDRMVWTVHNKCNHERRYEEMDRWVGQQVFSLVDAVQVWDDNTKRELAEYLDVSTTKMVAIPHGNYHPFYPPDEQLSKRKARSSLGLPQNKRIFLYFGMIRPYKQVPKLLNVWSDLDPEGAHLIVAGKPKHEDLIPLIRSVAADRDDVTENLQYISDDEVQTYFAACDLTVFPYKHIYSSGSAVLAMSMGRPFVAPAQGAIPSLGSDKNIVYEDDSLKSAIEKALQVDSDTLCLIGRQNIRRADHTHSWDKIGDAVFSLYRR</sequence>